<sequence length="485" mass="52035">MQKIKIFFLLAMFFLMLLNASACTKLLPDQKECDALINKNNALIAESVVSAQNAHYFIYIPTTEQEAKNGVNPCRQLTASTCIAVTEDPTTGKDEIELITCPGKSATLPNGSQCLHFPRGSPVVKSQNPVVYGKQWSQFEGRNILVDAIWECSPNFCPNFKTNMPCLTASLSTPATTGPNLPTPLNDYEECSNNADACSCPDISGTKKPIANPTPAEKSLTSYCGACGYSCSTPDSPSLKTCCKTGSFPGGTDLYQCVFPNTADYCGVCAKTCPKGDTCTFNAEETRNFNKISDLSCEPIPKAIISKPATGVIPAQKPTAGPVAPISGVSHQSATGCGTINSDTKANTFKGYYYTCVTDKGVESGLSPIFDSFKLGNREQLFTIKSCQNNITVPACETQDIFTFVARNVYAELPGGTFVLVDTLTLTESGTPQLVVDTCTQTNDRCLTTSSPPCKACTTIQSPFTLPWITNTSLQIQEQTRNLGS</sequence>
<feature type="chain" id="PRO_5045997740" description="4Fe-4S ferredoxin-type domain-containing protein" evidence="1">
    <location>
        <begin position="23"/>
        <end position="485"/>
    </location>
</feature>
<dbReference type="Proteomes" id="UP000765003">
    <property type="component" value="Unassembled WGS sequence"/>
</dbReference>
<keyword evidence="1" id="KW-0732">Signal</keyword>
<evidence type="ECO:0000313" key="3">
    <source>
        <dbReference type="Proteomes" id="UP000765003"/>
    </source>
</evidence>
<evidence type="ECO:0000313" key="2">
    <source>
        <dbReference type="EMBL" id="MBN4077409.1"/>
    </source>
</evidence>
<protein>
    <recommendedName>
        <fullName evidence="4">4Fe-4S ferredoxin-type domain-containing protein</fullName>
    </recommendedName>
</protein>
<proteinExistence type="predicted"/>
<gene>
    <name evidence="2" type="ORF">JYT19_00700</name>
</gene>
<comment type="caution">
    <text evidence="2">The sequence shown here is derived from an EMBL/GenBank/DDBJ whole genome shotgun (WGS) entry which is preliminary data.</text>
</comment>
<dbReference type="EMBL" id="JAFITA010000007">
    <property type="protein sequence ID" value="MBN4077409.1"/>
    <property type="molecule type" value="Genomic_DNA"/>
</dbReference>
<organism evidence="2 3">
    <name type="scientific">Sulfobacillus acidophilus</name>
    <dbReference type="NCBI Taxonomy" id="53633"/>
    <lineage>
        <taxon>Bacteria</taxon>
        <taxon>Bacillati</taxon>
        <taxon>Bacillota</taxon>
        <taxon>Clostridia</taxon>
        <taxon>Eubacteriales</taxon>
        <taxon>Clostridiales Family XVII. Incertae Sedis</taxon>
        <taxon>Sulfobacillus</taxon>
    </lineage>
</organism>
<keyword evidence="3" id="KW-1185">Reference proteome</keyword>
<name>A0ABS3AW07_9FIRM</name>
<accession>A0ABS3AW07</accession>
<evidence type="ECO:0008006" key="4">
    <source>
        <dbReference type="Google" id="ProtNLM"/>
    </source>
</evidence>
<evidence type="ECO:0000256" key="1">
    <source>
        <dbReference type="SAM" id="SignalP"/>
    </source>
</evidence>
<feature type="signal peptide" evidence="1">
    <location>
        <begin position="1"/>
        <end position="22"/>
    </location>
</feature>
<reference evidence="2" key="1">
    <citation type="submission" date="2021-02" db="EMBL/GenBank/DDBJ databases">
        <title>Activity-based single-cell genomes from oceanic crustal fluid captures similar information to metagenomic and metatranscriptomic surveys with orders of magnitude less sampling.</title>
        <authorList>
            <person name="D'Angelo T.S."/>
            <person name="Orcutt B.N."/>
        </authorList>
    </citation>
    <scope>NUCLEOTIDE SEQUENCE [LARGE SCALE GENOMIC DNA]</scope>
    <source>
        <strain evidence="2">AH-315-E05</strain>
    </source>
</reference>